<name>A0A8K0CIU5_IGNLU</name>
<sequence length="77" mass="8735">MSEETTSEHLKHVIDVLLNAAEVLFENRNVKTLGLRPHETMTVEVIDGVVKVEAEQTKTDQIKFYGEVFDVSELVCM</sequence>
<dbReference type="Proteomes" id="UP000801492">
    <property type="component" value="Unassembled WGS sequence"/>
</dbReference>
<protein>
    <submittedName>
        <fullName evidence="1">Uncharacterized protein</fullName>
    </submittedName>
</protein>
<dbReference type="EMBL" id="VTPC01079510">
    <property type="protein sequence ID" value="KAF2888159.1"/>
    <property type="molecule type" value="Genomic_DNA"/>
</dbReference>
<gene>
    <name evidence="1" type="ORF">ILUMI_18014</name>
</gene>
<comment type="caution">
    <text evidence="1">The sequence shown here is derived from an EMBL/GenBank/DDBJ whole genome shotgun (WGS) entry which is preliminary data.</text>
</comment>
<organism evidence="1 2">
    <name type="scientific">Ignelater luminosus</name>
    <name type="common">Cucubano</name>
    <name type="synonym">Pyrophorus luminosus</name>
    <dbReference type="NCBI Taxonomy" id="2038154"/>
    <lineage>
        <taxon>Eukaryota</taxon>
        <taxon>Metazoa</taxon>
        <taxon>Ecdysozoa</taxon>
        <taxon>Arthropoda</taxon>
        <taxon>Hexapoda</taxon>
        <taxon>Insecta</taxon>
        <taxon>Pterygota</taxon>
        <taxon>Neoptera</taxon>
        <taxon>Endopterygota</taxon>
        <taxon>Coleoptera</taxon>
        <taxon>Polyphaga</taxon>
        <taxon>Elateriformia</taxon>
        <taxon>Elateroidea</taxon>
        <taxon>Elateridae</taxon>
        <taxon>Agrypninae</taxon>
        <taxon>Pyrophorini</taxon>
        <taxon>Ignelater</taxon>
    </lineage>
</organism>
<evidence type="ECO:0000313" key="1">
    <source>
        <dbReference type="EMBL" id="KAF2888159.1"/>
    </source>
</evidence>
<keyword evidence="2" id="KW-1185">Reference proteome</keyword>
<evidence type="ECO:0000313" key="2">
    <source>
        <dbReference type="Proteomes" id="UP000801492"/>
    </source>
</evidence>
<dbReference type="AlphaFoldDB" id="A0A8K0CIU5"/>
<proteinExistence type="predicted"/>
<reference evidence="1" key="1">
    <citation type="submission" date="2019-08" db="EMBL/GenBank/DDBJ databases">
        <title>The genome of the North American firefly Photinus pyralis.</title>
        <authorList>
            <consortium name="Photinus pyralis genome working group"/>
            <person name="Fallon T.R."/>
            <person name="Sander Lower S.E."/>
            <person name="Weng J.-K."/>
        </authorList>
    </citation>
    <scope>NUCLEOTIDE SEQUENCE</scope>
    <source>
        <strain evidence="1">TRF0915ILg1</strain>
        <tissue evidence="1">Whole body</tissue>
    </source>
</reference>
<accession>A0A8K0CIU5</accession>